<evidence type="ECO:0000256" key="9">
    <source>
        <dbReference type="SAM" id="Phobius"/>
    </source>
</evidence>
<keyword evidence="5 9" id="KW-1133">Transmembrane helix</keyword>
<proteinExistence type="inferred from homology"/>
<comment type="subcellular location">
    <subcellularLocation>
        <location evidence="1 8">Cell membrane</location>
        <topology evidence="1 8">Multi-pass membrane protein</topology>
    </subcellularLocation>
</comment>
<evidence type="ECO:0000256" key="2">
    <source>
        <dbReference type="ARBA" id="ARBA00022448"/>
    </source>
</evidence>
<evidence type="ECO:0000256" key="7">
    <source>
        <dbReference type="ARBA" id="ARBA00038032"/>
    </source>
</evidence>
<accession>A0A9X1A7U4</accession>
<evidence type="ECO:0000256" key="4">
    <source>
        <dbReference type="ARBA" id="ARBA00022692"/>
    </source>
</evidence>
<keyword evidence="6 9" id="KW-0472">Membrane</keyword>
<feature type="transmembrane region" description="Helical" evidence="9">
    <location>
        <begin position="29"/>
        <end position="50"/>
    </location>
</feature>
<reference evidence="10" key="2">
    <citation type="submission" date="2021-03" db="EMBL/GenBank/DDBJ databases">
        <authorList>
            <person name="Artuso I."/>
            <person name="Turrini P."/>
            <person name="Pirolo M."/>
            <person name="Lugli G.A."/>
            <person name="Ventura M."/>
            <person name="Visca P."/>
        </authorList>
    </citation>
    <scope>NUCLEOTIDE SEQUENCE</scope>
    <source>
        <strain evidence="10">LMG 26462</strain>
    </source>
</reference>
<dbReference type="Gene3D" id="1.10.3730.20">
    <property type="match status" value="1"/>
</dbReference>
<dbReference type="Proteomes" id="UP001138921">
    <property type="component" value="Unassembled WGS sequence"/>
</dbReference>
<comment type="caution">
    <text evidence="10">The sequence shown here is derived from an EMBL/GenBank/DDBJ whole genome shotgun (WGS) entry which is preliminary data.</text>
</comment>
<comment type="similarity">
    <text evidence="7 8">Belongs to the drug/metabolite transporter (DMT) superfamily. Small multidrug resistance (SMR) (TC 2.A.7.1) family.</text>
</comment>
<dbReference type="InterPro" id="IPR037185">
    <property type="entry name" value="EmrE-like"/>
</dbReference>
<name>A0A9X1A7U4_9HYPH</name>
<dbReference type="PANTHER" id="PTHR30561">
    <property type="entry name" value="SMR FAMILY PROTON-DEPENDENT DRUG EFFLUX TRANSPORTER SUGE"/>
    <property type="match status" value="1"/>
</dbReference>
<evidence type="ECO:0000256" key="1">
    <source>
        <dbReference type="ARBA" id="ARBA00004651"/>
    </source>
</evidence>
<evidence type="ECO:0000256" key="3">
    <source>
        <dbReference type="ARBA" id="ARBA00022475"/>
    </source>
</evidence>
<evidence type="ECO:0000313" key="10">
    <source>
        <dbReference type="EMBL" id="MBT1154859.1"/>
    </source>
</evidence>
<feature type="transmembrane region" description="Helical" evidence="9">
    <location>
        <begin position="57"/>
        <end position="78"/>
    </location>
</feature>
<dbReference type="InterPro" id="IPR045324">
    <property type="entry name" value="Small_multidrug_res"/>
</dbReference>
<evidence type="ECO:0000256" key="5">
    <source>
        <dbReference type="ARBA" id="ARBA00022989"/>
    </source>
</evidence>
<dbReference type="InterPro" id="IPR000390">
    <property type="entry name" value="Small_drug/metabolite_transptr"/>
</dbReference>
<sequence>MNYIYLIVAVAFEVVATSALKETNGFTRLWPSVIALAGYACAFYFLSLVLRQVPVGIVYAMWCGAGIVFITAIAWIWFRQTLDMPALLGIGLIMAGVIVINLFSKSIAH</sequence>
<dbReference type="EMBL" id="JAFLWW010000001">
    <property type="protein sequence ID" value="MBT1154859.1"/>
    <property type="molecule type" value="Genomic_DNA"/>
</dbReference>
<dbReference type="SUPFAM" id="SSF103481">
    <property type="entry name" value="Multidrug resistance efflux transporter EmrE"/>
    <property type="match status" value="1"/>
</dbReference>
<dbReference type="GO" id="GO:0015220">
    <property type="term" value="F:choline transmembrane transporter activity"/>
    <property type="evidence" value="ECO:0007669"/>
    <property type="project" value="TreeGrafter"/>
</dbReference>
<feature type="transmembrane region" description="Helical" evidence="9">
    <location>
        <begin position="84"/>
        <end position="103"/>
    </location>
</feature>
<dbReference type="Pfam" id="PF00893">
    <property type="entry name" value="Multi_Drug_Res"/>
    <property type="match status" value="1"/>
</dbReference>
<organism evidence="10 11">
    <name type="scientific">Aminobacter anthyllidis</name>
    <dbReference type="NCBI Taxonomy" id="1035067"/>
    <lineage>
        <taxon>Bacteria</taxon>
        <taxon>Pseudomonadati</taxon>
        <taxon>Pseudomonadota</taxon>
        <taxon>Alphaproteobacteria</taxon>
        <taxon>Hyphomicrobiales</taxon>
        <taxon>Phyllobacteriaceae</taxon>
        <taxon>Aminobacter</taxon>
    </lineage>
</organism>
<dbReference type="AlphaFoldDB" id="A0A9X1A7U4"/>
<keyword evidence="2" id="KW-0813">Transport</keyword>
<dbReference type="GO" id="GO:0005886">
    <property type="term" value="C:plasma membrane"/>
    <property type="evidence" value="ECO:0007669"/>
    <property type="project" value="UniProtKB-SubCell"/>
</dbReference>
<keyword evidence="4 8" id="KW-0812">Transmembrane</keyword>
<reference evidence="10" key="1">
    <citation type="journal article" date="2021" name="Microorganisms">
        <title>Phylogenomic Reconstruction and Metabolic Potential of the Genus Aminobacter.</title>
        <authorList>
            <person name="Artuso I."/>
            <person name="Turrini P."/>
            <person name="Pirolo M."/>
            <person name="Lugli G.A."/>
            <person name="Ventura M."/>
            <person name="Visca P."/>
        </authorList>
    </citation>
    <scope>NUCLEOTIDE SEQUENCE</scope>
    <source>
        <strain evidence="10">LMG 26462</strain>
    </source>
</reference>
<dbReference type="GO" id="GO:1990961">
    <property type="term" value="P:xenobiotic detoxification by transmembrane export across the plasma membrane"/>
    <property type="evidence" value="ECO:0007669"/>
    <property type="project" value="UniProtKB-ARBA"/>
</dbReference>
<evidence type="ECO:0000256" key="8">
    <source>
        <dbReference type="RuleBase" id="RU003942"/>
    </source>
</evidence>
<evidence type="ECO:0000256" key="6">
    <source>
        <dbReference type="ARBA" id="ARBA00023136"/>
    </source>
</evidence>
<protein>
    <submittedName>
        <fullName evidence="10">QacE family quaternary ammonium compound efflux SMR transporter</fullName>
    </submittedName>
</protein>
<keyword evidence="3" id="KW-1003">Cell membrane</keyword>
<dbReference type="GO" id="GO:0031460">
    <property type="term" value="P:glycine betaine transport"/>
    <property type="evidence" value="ECO:0007669"/>
    <property type="project" value="TreeGrafter"/>
</dbReference>
<dbReference type="FunFam" id="1.10.3730.20:FF:000001">
    <property type="entry name" value="Quaternary ammonium compound resistance transporter SugE"/>
    <property type="match status" value="1"/>
</dbReference>
<evidence type="ECO:0000313" key="11">
    <source>
        <dbReference type="Proteomes" id="UP001138921"/>
    </source>
</evidence>
<dbReference type="PANTHER" id="PTHR30561:SF1">
    <property type="entry name" value="MULTIDRUG TRANSPORTER EMRE"/>
    <property type="match status" value="1"/>
</dbReference>
<dbReference type="RefSeq" id="WP_214386367.1">
    <property type="nucleotide sequence ID" value="NZ_JAFLWW010000001.1"/>
</dbReference>
<keyword evidence="11" id="KW-1185">Reference proteome</keyword>
<dbReference type="GO" id="GO:0015199">
    <property type="term" value="F:amino-acid betaine transmembrane transporter activity"/>
    <property type="evidence" value="ECO:0007669"/>
    <property type="project" value="TreeGrafter"/>
</dbReference>
<dbReference type="GO" id="GO:0015297">
    <property type="term" value="F:antiporter activity"/>
    <property type="evidence" value="ECO:0007669"/>
    <property type="project" value="TreeGrafter"/>
</dbReference>
<gene>
    <name evidence="10" type="ORF">J1C56_04565</name>
</gene>